<feature type="domain" description="SGNH hydrolase-type esterase" evidence="1">
    <location>
        <begin position="457"/>
        <end position="654"/>
    </location>
</feature>
<proteinExistence type="predicted"/>
<dbReference type="Gene3D" id="3.40.50.1110">
    <property type="entry name" value="SGNH hydrolase"/>
    <property type="match status" value="1"/>
</dbReference>
<comment type="caution">
    <text evidence="2">The sequence shown here is derived from an EMBL/GenBank/DDBJ whole genome shotgun (WGS) entry which is preliminary data.</text>
</comment>
<keyword evidence="2" id="KW-0378">Hydrolase</keyword>
<gene>
    <name evidence="2" type="ORF">GK091_12760</name>
</gene>
<dbReference type="SUPFAM" id="SSF52266">
    <property type="entry name" value="SGNH hydrolase"/>
    <property type="match status" value="1"/>
</dbReference>
<evidence type="ECO:0000313" key="3">
    <source>
        <dbReference type="Proteomes" id="UP000477386"/>
    </source>
</evidence>
<dbReference type="EMBL" id="JAAGNZ010000001">
    <property type="protein sequence ID" value="NEU67753.1"/>
    <property type="molecule type" value="Genomic_DNA"/>
</dbReference>
<dbReference type="RefSeq" id="WP_164038334.1">
    <property type="nucleotide sequence ID" value="NZ_JAAGNZ010000001.1"/>
</dbReference>
<name>A0A6M0ILH5_9BACT</name>
<dbReference type="GO" id="GO:0016788">
    <property type="term" value="F:hydrolase activity, acting on ester bonds"/>
    <property type="evidence" value="ECO:0007669"/>
    <property type="project" value="UniProtKB-ARBA"/>
</dbReference>
<accession>A0A6M0ILH5</accession>
<organism evidence="2 3">
    <name type="scientific">Spirosoma agri</name>
    <dbReference type="NCBI Taxonomy" id="1987381"/>
    <lineage>
        <taxon>Bacteria</taxon>
        <taxon>Pseudomonadati</taxon>
        <taxon>Bacteroidota</taxon>
        <taxon>Cytophagia</taxon>
        <taxon>Cytophagales</taxon>
        <taxon>Cytophagaceae</taxon>
        <taxon>Spirosoma</taxon>
    </lineage>
</organism>
<evidence type="ECO:0000259" key="1">
    <source>
        <dbReference type="Pfam" id="PF13472"/>
    </source>
</evidence>
<sequence>MSLLAGVGDFGINDLKDQAVDAKNLALGAVETIQEGKDLGPWNAQTNSPVLTNNASAVVAGGYYTVTVAGVSTFAGANFPSGQAFGIGDRIKKIGGIWYRSPFIISAGAEISTVGGTDAAIMNRKETQLEIGKRFPVKFYSRNLFDRNSVNIQQGKAIDATGPSGNILTSTGYALSDYMAVLPGEQYTFSNMGAFKAVRFESASHGNLGGLVIPNNTTTTITTPANCYFIVYTCKANGEPSIPANYQVEKGTVATAYDTFKAAVEQAVGLPLAAKYMADQGVMLVAGSEPTSLVNRQAVSEMLPTYNKVVSRNMFNRAATDFQLNKSIDASSTSGQFFNSPGYWISGYMPVNPNEKITFSGHGNLKAVRFEDANHNNLGGAILANSVNTTVTTPVGCSYIIFTIKNSGEGNIPASYQVERGETATAYMDYIQQVEGINGMPIAPYWHDLNGLKLLILGDSIATVYPEGGGYSAEWPTYIRKPYWGNIYHAAMSGARIKDDPDTPGLTISPRQRLSGQIDYAIANNWQPDVITLFIGTNDLIITNTGDYDTAMGKTDLASLDRSKLYEALRYAYWKITTQWPNAKVFHALPLQRASVTIDVQKTIKDAIIKMAINYCVIVIHADVESGISRQFEVANGNGRYLRDGLHPNDTGKAKLADYYMRKVIAGLL</sequence>
<keyword evidence="3" id="KW-1185">Reference proteome</keyword>
<evidence type="ECO:0000313" key="2">
    <source>
        <dbReference type="EMBL" id="NEU67753.1"/>
    </source>
</evidence>
<protein>
    <submittedName>
        <fullName evidence="2">SGNH/GDSL hydrolase family protein</fullName>
    </submittedName>
</protein>
<dbReference type="InterPro" id="IPR036514">
    <property type="entry name" value="SGNH_hydro_sf"/>
</dbReference>
<reference evidence="2 3" key="1">
    <citation type="submission" date="2020-02" db="EMBL/GenBank/DDBJ databases">
        <title>Draft genome sequence of two Spirosoma agri KCTC 52727 and Spirosoma terrae KCTC 52035.</title>
        <authorList>
            <person name="Rojas J."/>
            <person name="Ambika Manirajan B."/>
            <person name="Ratering S."/>
            <person name="Suarez C."/>
            <person name="Schnell S."/>
        </authorList>
    </citation>
    <scope>NUCLEOTIDE SEQUENCE [LARGE SCALE GENOMIC DNA]</scope>
    <source>
        <strain evidence="2 3">KCTC 52727</strain>
    </source>
</reference>
<dbReference type="CDD" id="cd00229">
    <property type="entry name" value="SGNH_hydrolase"/>
    <property type="match status" value="1"/>
</dbReference>
<dbReference type="Pfam" id="PF13472">
    <property type="entry name" value="Lipase_GDSL_2"/>
    <property type="match status" value="1"/>
</dbReference>
<dbReference type="InterPro" id="IPR013830">
    <property type="entry name" value="SGNH_hydro"/>
</dbReference>
<dbReference type="Proteomes" id="UP000477386">
    <property type="component" value="Unassembled WGS sequence"/>
</dbReference>
<dbReference type="AlphaFoldDB" id="A0A6M0ILH5"/>